<dbReference type="Proteomes" id="UP001231518">
    <property type="component" value="Chromosome 19"/>
</dbReference>
<protein>
    <submittedName>
        <fullName evidence="1">Uncharacterized protein</fullName>
    </submittedName>
</protein>
<evidence type="ECO:0000313" key="1">
    <source>
        <dbReference type="EMBL" id="KAJ8729004.1"/>
    </source>
</evidence>
<evidence type="ECO:0000313" key="2">
    <source>
        <dbReference type="Proteomes" id="UP001231518"/>
    </source>
</evidence>
<dbReference type="EMBL" id="JARGEI010000007">
    <property type="protein sequence ID" value="KAJ8729004.1"/>
    <property type="molecule type" value="Genomic_DNA"/>
</dbReference>
<proteinExistence type="predicted"/>
<gene>
    <name evidence="1" type="ORF">PYW07_006700</name>
</gene>
<organism evidence="1 2">
    <name type="scientific">Mythimna separata</name>
    <name type="common">Oriental armyworm</name>
    <name type="synonym">Pseudaletia separata</name>
    <dbReference type="NCBI Taxonomy" id="271217"/>
    <lineage>
        <taxon>Eukaryota</taxon>
        <taxon>Metazoa</taxon>
        <taxon>Ecdysozoa</taxon>
        <taxon>Arthropoda</taxon>
        <taxon>Hexapoda</taxon>
        <taxon>Insecta</taxon>
        <taxon>Pterygota</taxon>
        <taxon>Neoptera</taxon>
        <taxon>Endopterygota</taxon>
        <taxon>Lepidoptera</taxon>
        <taxon>Glossata</taxon>
        <taxon>Ditrysia</taxon>
        <taxon>Noctuoidea</taxon>
        <taxon>Noctuidae</taxon>
        <taxon>Noctuinae</taxon>
        <taxon>Hadenini</taxon>
        <taxon>Mythimna</taxon>
    </lineage>
</organism>
<accession>A0AAD8DXW2</accession>
<name>A0AAD8DXW2_MYTSE</name>
<sequence length="641" mass="74818">MKKMKDELCNIKKENKKLKRLLNIYKEKIKDNTMNTKNNEKLPTRKIGKKRIQYNFNKRKEKEVVKKVQCFYNEDENTRVAPGKKEYITRKKNRKQKRYINDTLINLYKKFCLENPNTSVSYTFFYKLRPFWVLFPKPNRNTCECIYHCNSELLIKALNKAEIINIKTNHDLLNLLCCDRYNEACLDRKCSNCEPKVVEYLEFSNDIHIKYFEWRKTSNTYEQDGKVKHNILRAKTENYAPPLDVIHKFENHIKQFLPHCANIVVQNKTLKELKNSIQINEAVVHLDFSENYALKHHTEIQSFHFGGSRKEVSIHTVVIYIKDFETSQLKTHSVCTVSDNLKHTAVAIWAHLGPILSQISEISPFIDTLHFYSDSPSSQYRNRNMFYILTQLEKQFLALRTLIWNYMEVGHGKGAPDGLGAVVKRTADRIVNTGTDVGTFSKFVEITRANLPNIKIVEITNADIDGKQAMMPNCIPSFKGNMAVHQVIWRCGSRDHLEMRSRSCFRCQVEMCQHYSLGIHSLEKVISQFCKEPTPEDNLPILVPIPETLTFDEPKIYDVQSGSYSPELIRTTYPRKRSKKLHSNIIKQEGLARDIIIFPAMPSTSKEFKSPEKMHLLSNIKKLGDWQNSTFVGSEQREYNH</sequence>
<dbReference type="PANTHER" id="PTHR46601:SF1">
    <property type="entry name" value="ADF-H DOMAIN-CONTAINING PROTEIN"/>
    <property type="match status" value="1"/>
</dbReference>
<dbReference type="PANTHER" id="PTHR46601">
    <property type="entry name" value="ULP_PROTEASE DOMAIN-CONTAINING PROTEIN"/>
    <property type="match status" value="1"/>
</dbReference>
<dbReference type="AlphaFoldDB" id="A0AAD8DXW2"/>
<keyword evidence="2" id="KW-1185">Reference proteome</keyword>
<reference evidence="1" key="1">
    <citation type="submission" date="2023-03" db="EMBL/GenBank/DDBJ databases">
        <title>Chromosome-level genomes of two armyworms, Mythimna separata and Mythimna loreyi, provide insights into the biosynthesis and reception of sex pheromones.</title>
        <authorList>
            <person name="Zhao H."/>
        </authorList>
    </citation>
    <scope>NUCLEOTIDE SEQUENCE</scope>
    <source>
        <strain evidence="1">BeijingLab</strain>
        <tissue evidence="1">Pupa</tissue>
    </source>
</reference>
<comment type="caution">
    <text evidence="1">The sequence shown here is derived from an EMBL/GenBank/DDBJ whole genome shotgun (WGS) entry which is preliminary data.</text>
</comment>